<feature type="transmembrane region" description="Helical" evidence="5">
    <location>
        <begin position="155"/>
        <end position="187"/>
    </location>
</feature>
<dbReference type="EMBL" id="DTIN01000033">
    <property type="protein sequence ID" value="HFX14073.1"/>
    <property type="molecule type" value="Genomic_DNA"/>
</dbReference>
<dbReference type="GO" id="GO:0016874">
    <property type="term" value="F:ligase activity"/>
    <property type="evidence" value="ECO:0007669"/>
    <property type="project" value="UniProtKB-KW"/>
</dbReference>
<comment type="caution">
    <text evidence="7">The sequence shown here is derived from an EMBL/GenBank/DDBJ whole genome shotgun (WGS) entry which is preliminary data.</text>
</comment>
<evidence type="ECO:0000256" key="5">
    <source>
        <dbReference type="SAM" id="Phobius"/>
    </source>
</evidence>
<proteinExistence type="predicted"/>
<evidence type="ECO:0000259" key="6">
    <source>
        <dbReference type="Pfam" id="PF04932"/>
    </source>
</evidence>
<dbReference type="AlphaFoldDB" id="A0A7C3MK95"/>
<feature type="transmembrane region" description="Helical" evidence="5">
    <location>
        <begin position="96"/>
        <end position="116"/>
    </location>
</feature>
<keyword evidence="3 5" id="KW-1133">Transmembrane helix</keyword>
<evidence type="ECO:0000256" key="3">
    <source>
        <dbReference type="ARBA" id="ARBA00022989"/>
    </source>
</evidence>
<dbReference type="GO" id="GO:0016020">
    <property type="term" value="C:membrane"/>
    <property type="evidence" value="ECO:0007669"/>
    <property type="project" value="UniProtKB-SubCell"/>
</dbReference>
<dbReference type="InterPro" id="IPR051533">
    <property type="entry name" value="WaaL-like"/>
</dbReference>
<dbReference type="PANTHER" id="PTHR37422">
    <property type="entry name" value="TEICHURONIC ACID BIOSYNTHESIS PROTEIN TUAE"/>
    <property type="match status" value="1"/>
</dbReference>
<protein>
    <submittedName>
        <fullName evidence="7">O-antigen ligase domain-containing protein</fullName>
    </submittedName>
</protein>
<evidence type="ECO:0000313" key="7">
    <source>
        <dbReference type="EMBL" id="HFX14073.1"/>
    </source>
</evidence>
<feature type="transmembrane region" description="Helical" evidence="5">
    <location>
        <begin position="199"/>
        <end position="219"/>
    </location>
</feature>
<organism evidence="7">
    <name type="scientific">Dictyoglomus thermophilum</name>
    <dbReference type="NCBI Taxonomy" id="14"/>
    <lineage>
        <taxon>Bacteria</taxon>
        <taxon>Pseudomonadati</taxon>
        <taxon>Dictyoglomota</taxon>
        <taxon>Dictyoglomia</taxon>
        <taxon>Dictyoglomales</taxon>
        <taxon>Dictyoglomaceae</taxon>
        <taxon>Dictyoglomus</taxon>
    </lineage>
</organism>
<feature type="transmembrane region" description="Helical" evidence="5">
    <location>
        <begin position="41"/>
        <end position="59"/>
    </location>
</feature>
<sequence>MRMEEILYILGFFLGVGGGTIGFIIYFFSRVLRIRELSFKNIDPILIFFIISFFLSSLFSTFRKFSLLNFLVLLFLVLFYLFFIKENLSPSLIDRVLDYFIFGATLLAFSGINIFLHNKGYYAETPILGKNALGTVLATTIPLVQLKILTDNGKLWHFISLIILIVGLILSMSQGAILGLILAEILIFILGDKKVKRKVLYMSIIALLILVFFLIKSILVKDNLFSFFLTRVDPYSSSKIQRIYIWISAWKMFLDHPIFGVGFSAFSKMYPYYRLPQAIKENMSFAHNLPLNLLAETGILGFLSFSLVIFQFFYWGIKAYLRDKDYLSLAVLSGYTAYMGHQFFDGTMWSLHLGIIFFFFGAILRSLYEKGTFSSSIL</sequence>
<feature type="transmembrane region" description="Helical" evidence="5">
    <location>
        <begin position="293"/>
        <end position="314"/>
    </location>
</feature>
<evidence type="ECO:0000256" key="4">
    <source>
        <dbReference type="ARBA" id="ARBA00023136"/>
    </source>
</evidence>
<evidence type="ECO:0000256" key="2">
    <source>
        <dbReference type="ARBA" id="ARBA00022692"/>
    </source>
</evidence>
<dbReference type="Pfam" id="PF04932">
    <property type="entry name" value="Wzy_C"/>
    <property type="match status" value="1"/>
</dbReference>
<keyword evidence="2 5" id="KW-0812">Transmembrane</keyword>
<reference evidence="7" key="1">
    <citation type="journal article" date="2020" name="mSystems">
        <title>Genome- and Community-Level Interaction Insights into Carbon Utilization and Element Cycling Functions of Hydrothermarchaeota in Hydrothermal Sediment.</title>
        <authorList>
            <person name="Zhou Z."/>
            <person name="Liu Y."/>
            <person name="Xu W."/>
            <person name="Pan J."/>
            <person name="Luo Z.H."/>
            <person name="Li M."/>
        </authorList>
    </citation>
    <scope>NUCLEOTIDE SEQUENCE [LARGE SCALE GENOMIC DNA]</scope>
    <source>
        <strain evidence="7">SpSt-81</strain>
    </source>
</reference>
<feature type="transmembrane region" description="Helical" evidence="5">
    <location>
        <begin position="350"/>
        <end position="368"/>
    </location>
</feature>
<comment type="subcellular location">
    <subcellularLocation>
        <location evidence="1">Membrane</location>
        <topology evidence="1">Multi-pass membrane protein</topology>
    </subcellularLocation>
</comment>
<keyword evidence="4 5" id="KW-0472">Membrane</keyword>
<accession>A0A7C3MK95</accession>
<keyword evidence="7" id="KW-0436">Ligase</keyword>
<feature type="transmembrane region" description="Helical" evidence="5">
    <location>
        <begin position="6"/>
        <end position="29"/>
    </location>
</feature>
<evidence type="ECO:0000256" key="1">
    <source>
        <dbReference type="ARBA" id="ARBA00004141"/>
    </source>
</evidence>
<feature type="transmembrane region" description="Helical" evidence="5">
    <location>
        <begin position="65"/>
        <end position="84"/>
    </location>
</feature>
<gene>
    <name evidence="7" type="ORF">ENW00_08020</name>
</gene>
<dbReference type="PANTHER" id="PTHR37422:SF13">
    <property type="entry name" value="LIPOPOLYSACCHARIDE BIOSYNTHESIS PROTEIN PA4999-RELATED"/>
    <property type="match status" value="1"/>
</dbReference>
<dbReference type="InterPro" id="IPR007016">
    <property type="entry name" value="O-antigen_ligase-rel_domated"/>
</dbReference>
<feature type="domain" description="O-antigen ligase-related" evidence="6">
    <location>
        <begin position="160"/>
        <end position="305"/>
    </location>
</feature>
<name>A0A7C3MK95_DICTH</name>